<evidence type="ECO:0000313" key="1">
    <source>
        <dbReference type="EMBL" id="MBO0951036.1"/>
    </source>
</evidence>
<protein>
    <recommendedName>
        <fullName evidence="3">HTH merR-type domain-containing protein</fullName>
    </recommendedName>
</protein>
<dbReference type="RefSeq" id="WP_207330972.1">
    <property type="nucleotide sequence ID" value="NZ_JAFMYW010000006.1"/>
</dbReference>
<keyword evidence="2" id="KW-1185">Reference proteome</keyword>
<proteinExistence type="predicted"/>
<accession>A0ABS3JM00</accession>
<organism evidence="1 2">
    <name type="scientific">Fibrella forsythiae</name>
    <dbReference type="NCBI Taxonomy" id="2817061"/>
    <lineage>
        <taxon>Bacteria</taxon>
        <taxon>Pseudomonadati</taxon>
        <taxon>Bacteroidota</taxon>
        <taxon>Cytophagia</taxon>
        <taxon>Cytophagales</taxon>
        <taxon>Spirosomataceae</taxon>
        <taxon>Fibrella</taxon>
    </lineage>
</organism>
<comment type="caution">
    <text evidence="1">The sequence shown here is derived from an EMBL/GenBank/DDBJ whole genome shotgun (WGS) entry which is preliminary data.</text>
</comment>
<evidence type="ECO:0000313" key="2">
    <source>
        <dbReference type="Proteomes" id="UP000664628"/>
    </source>
</evidence>
<dbReference type="EMBL" id="JAFMYW010000006">
    <property type="protein sequence ID" value="MBO0951036.1"/>
    <property type="molecule type" value="Genomic_DNA"/>
</dbReference>
<sequence>MINDMLLASNKAKGQRPYFFTDPMVERVLNITMAVAGELAVARERVDTLERLLESKGILTRAEIETFQPTTDQSTDRQRWHAEYIARILRIVQQEIEAIQQPADMNRSIDDVADELNREE</sequence>
<name>A0ABS3JM00_9BACT</name>
<dbReference type="Proteomes" id="UP000664628">
    <property type="component" value="Unassembled WGS sequence"/>
</dbReference>
<evidence type="ECO:0008006" key="3">
    <source>
        <dbReference type="Google" id="ProtNLM"/>
    </source>
</evidence>
<gene>
    <name evidence="1" type="ORF">J2I46_20785</name>
</gene>
<reference evidence="1 2" key="1">
    <citation type="submission" date="2021-03" db="EMBL/GenBank/DDBJ databases">
        <title>Fibrella sp. HMF5405 genome sequencing and assembly.</title>
        <authorList>
            <person name="Kang H."/>
            <person name="Kim H."/>
            <person name="Bae S."/>
            <person name="Joh K."/>
        </authorList>
    </citation>
    <scope>NUCLEOTIDE SEQUENCE [LARGE SCALE GENOMIC DNA]</scope>
    <source>
        <strain evidence="1 2">HMF5405</strain>
    </source>
</reference>